<protein>
    <submittedName>
        <fullName evidence="3">Sensor histidine kinase</fullName>
        <ecNumber evidence="3">2.7.13.3</ecNumber>
    </submittedName>
</protein>
<gene>
    <name evidence="3" type="ORF">ACFS25_13565</name>
</gene>
<keyword evidence="1" id="KW-0472">Membrane</keyword>
<evidence type="ECO:0000313" key="4">
    <source>
        <dbReference type="Proteomes" id="UP001597512"/>
    </source>
</evidence>
<name>A0ABW6AI42_9BACT</name>
<dbReference type="PANTHER" id="PTHR34220:SF7">
    <property type="entry name" value="SENSOR HISTIDINE KINASE YPDA"/>
    <property type="match status" value="1"/>
</dbReference>
<dbReference type="EMBL" id="JBHUOM010000007">
    <property type="protein sequence ID" value="MFD2934817.1"/>
    <property type="molecule type" value="Genomic_DNA"/>
</dbReference>
<proteinExistence type="predicted"/>
<evidence type="ECO:0000313" key="3">
    <source>
        <dbReference type="EMBL" id="MFD2934817.1"/>
    </source>
</evidence>
<dbReference type="PANTHER" id="PTHR34220">
    <property type="entry name" value="SENSOR HISTIDINE KINASE YPDA"/>
    <property type="match status" value="1"/>
</dbReference>
<evidence type="ECO:0000259" key="2">
    <source>
        <dbReference type="Pfam" id="PF06580"/>
    </source>
</evidence>
<dbReference type="Pfam" id="PF06580">
    <property type="entry name" value="His_kinase"/>
    <property type="match status" value="1"/>
</dbReference>
<dbReference type="InterPro" id="IPR010559">
    <property type="entry name" value="Sig_transdc_His_kin_internal"/>
</dbReference>
<feature type="transmembrane region" description="Helical" evidence="1">
    <location>
        <begin position="62"/>
        <end position="86"/>
    </location>
</feature>
<reference evidence="4" key="1">
    <citation type="journal article" date="2019" name="Int. J. Syst. Evol. Microbiol.">
        <title>The Global Catalogue of Microorganisms (GCM) 10K type strain sequencing project: providing services to taxonomists for standard genome sequencing and annotation.</title>
        <authorList>
            <consortium name="The Broad Institute Genomics Platform"/>
            <consortium name="The Broad Institute Genome Sequencing Center for Infectious Disease"/>
            <person name="Wu L."/>
            <person name="Ma J."/>
        </authorList>
    </citation>
    <scope>NUCLEOTIDE SEQUENCE [LARGE SCALE GENOMIC DNA]</scope>
    <source>
        <strain evidence="4">KCTC 52490</strain>
    </source>
</reference>
<dbReference type="SUPFAM" id="SSF55874">
    <property type="entry name" value="ATPase domain of HSP90 chaperone/DNA topoisomerase II/histidine kinase"/>
    <property type="match status" value="1"/>
</dbReference>
<comment type="caution">
    <text evidence="3">The sequence shown here is derived from an EMBL/GenBank/DDBJ whole genome shotgun (WGS) entry which is preliminary data.</text>
</comment>
<dbReference type="GO" id="GO:0004673">
    <property type="term" value="F:protein histidine kinase activity"/>
    <property type="evidence" value="ECO:0007669"/>
    <property type="project" value="UniProtKB-EC"/>
</dbReference>
<dbReference type="InterPro" id="IPR050640">
    <property type="entry name" value="Bact_2-comp_sensor_kinase"/>
</dbReference>
<sequence>MGSDERKPDVKPVKRTLLDRFIARTSHLPLLARIALHAITILLIAGIDVSIVYLAVGNDWPVLIPLVVLLNSQNILIFYGTVYWALPKYFYKRRLGWLTLIVLLIFWGFYLLNRTAIFSVEPSLPKSIQYITRIQSIIGPTGIFGCFTSLRVFLWNFAFTIVAPLIPLSIKITQGTMVFRQKQFDLKRNRLLLDQDNTLLKMNFLKAQVSPHFLFNTLNSIYSRMIDVDDQAADLVLRLAELMRYNLYEANVARVPLDREMNYLKSYVTLEQARHGDQLAVSFNSPAVTTGHLIAPLVLSTFVENAFKHGIKSAAGGAYILIDAHLENNVLRLVVENSLNRKLALTTVRRAGGVGLSNVRKRLDIQYSGRYTVTHDITDDHYRVVLQLELDAVSEKVGSDPTLAS</sequence>
<dbReference type="Proteomes" id="UP001597512">
    <property type="component" value="Unassembled WGS sequence"/>
</dbReference>
<keyword evidence="3" id="KW-0418">Kinase</keyword>
<dbReference type="RefSeq" id="WP_381501544.1">
    <property type="nucleotide sequence ID" value="NZ_JBHUOM010000007.1"/>
</dbReference>
<keyword evidence="3" id="KW-0808">Transferase</keyword>
<evidence type="ECO:0000256" key="1">
    <source>
        <dbReference type="SAM" id="Phobius"/>
    </source>
</evidence>
<feature type="domain" description="Signal transduction histidine kinase internal region" evidence="2">
    <location>
        <begin position="201"/>
        <end position="279"/>
    </location>
</feature>
<accession>A0ABW6AI42</accession>
<organism evidence="3 4">
    <name type="scientific">Spirosoma flavum</name>
    <dbReference type="NCBI Taxonomy" id="2048557"/>
    <lineage>
        <taxon>Bacteria</taxon>
        <taxon>Pseudomonadati</taxon>
        <taxon>Bacteroidota</taxon>
        <taxon>Cytophagia</taxon>
        <taxon>Cytophagales</taxon>
        <taxon>Cytophagaceae</taxon>
        <taxon>Spirosoma</taxon>
    </lineage>
</organism>
<feature type="transmembrane region" description="Helical" evidence="1">
    <location>
        <begin position="152"/>
        <end position="170"/>
    </location>
</feature>
<feature type="transmembrane region" description="Helical" evidence="1">
    <location>
        <begin position="30"/>
        <end position="56"/>
    </location>
</feature>
<keyword evidence="4" id="KW-1185">Reference proteome</keyword>
<feature type="transmembrane region" description="Helical" evidence="1">
    <location>
        <begin position="95"/>
        <end position="112"/>
    </location>
</feature>
<dbReference type="InterPro" id="IPR036890">
    <property type="entry name" value="HATPase_C_sf"/>
</dbReference>
<keyword evidence="1" id="KW-0812">Transmembrane</keyword>
<dbReference type="EC" id="2.7.13.3" evidence="3"/>
<keyword evidence="1" id="KW-1133">Transmembrane helix</keyword>